<proteinExistence type="inferred from homology"/>
<evidence type="ECO:0000256" key="2">
    <source>
        <dbReference type="ARBA" id="ARBA00006012"/>
    </source>
</evidence>
<dbReference type="SUPFAM" id="SSF52540">
    <property type="entry name" value="P-loop containing nucleoside triphosphate hydrolases"/>
    <property type="match status" value="2"/>
</dbReference>
<dbReference type="FunFam" id="3.40.50.300:FF:000054">
    <property type="entry name" value="ABC multidrug transporter atrF"/>
    <property type="match status" value="1"/>
</dbReference>
<feature type="domain" description="ABC transporter" evidence="11">
    <location>
        <begin position="158"/>
        <end position="408"/>
    </location>
</feature>
<dbReference type="GeneID" id="63721217"/>
<dbReference type="PROSITE" id="PS00211">
    <property type="entry name" value="ABC_TRANSPORTER_1"/>
    <property type="match status" value="1"/>
</dbReference>
<dbReference type="InterPro" id="IPR003593">
    <property type="entry name" value="AAA+_ATPase"/>
</dbReference>
<feature type="transmembrane region" description="Helical" evidence="10">
    <location>
        <begin position="630"/>
        <end position="652"/>
    </location>
</feature>
<dbReference type="InterPro" id="IPR034003">
    <property type="entry name" value="ABCG_PDR_2"/>
</dbReference>
<comment type="subcellular location">
    <subcellularLocation>
        <location evidence="1">Membrane</location>
        <topology evidence="1">Multi-pass membrane protein</topology>
    </subcellularLocation>
</comment>
<evidence type="ECO:0000256" key="6">
    <source>
        <dbReference type="ARBA" id="ARBA00022840"/>
    </source>
</evidence>
<feature type="compositionally biased region" description="Basic and acidic residues" evidence="9">
    <location>
        <begin position="19"/>
        <end position="31"/>
    </location>
</feature>
<dbReference type="CDD" id="cd03233">
    <property type="entry name" value="ABCG_PDR_domain1"/>
    <property type="match status" value="1"/>
</dbReference>
<evidence type="ECO:0000259" key="11">
    <source>
        <dbReference type="PROSITE" id="PS50893"/>
    </source>
</evidence>
<dbReference type="InterPro" id="IPR029481">
    <property type="entry name" value="ABC_trans_N"/>
</dbReference>
<dbReference type="PROSITE" id="PS50893">
    <property type="entry name" value="ABC_TRANSPORTER_2"/>
    <property type="match status" value="2"/>
</dbReference>
<dbReference type="Pfam" id="PF14510">
    <property type="entry name" value="ABC_trans_N"/>
    <property type="match status" value="1"/>
</dbReference>
<evidence type="ECO:0000256" key="8">
    <source>
        <dbReference type="ARBA" id="ARBA00023136"/>
    </source>
</evidence>
<dbReference type="GO" id="GO:0005524">
    <property type="term" value="F:ATP binding"/>
    <property type="evidence" value="ECO:0007669"/>
    <property type="project" value="UniProtKB-KW"/>
</dbReference>
<evidence type="ECO:0000256" key="7">
    <source>
        <dbReference type="ARBA" id="ARBA00022989"/>
    </source>
</evidence>
<gene>
    <name evidence="12" type="ORF">ASPVEDRAFT_119485</name>
</gene>
<feature type="transmembrane region" description="Helical" evidence="10">
    <location>
        <begin position="769"/>
        <end position="786"/>
    </location>
</feature>
<evidence type="ECO:0000256" key="3">
    <source>
        <dbReference type="ARBA" id="ARBA00022448"/>
    </source>
</evidence>
<feature type="transmembrane region" description="Helical" evidence="10">
    <location>
        <begin position="603"/>
        <end position="623"/>
    </location>
</feature>
<dbReference type="Pfam" id="PF01061">
    <property type="entry name" value="ABC2_membrane"/>
    <property type="match status" value="2"/>
</dbReference>
<feature type="compositionally biased region" description="Polar residues" evidence="9">
    <location>
        <begin position="32"/>
        <end position="42"/>
    </location>
</feature>
<dbReference type="Gene3D" id="3.40.50.300">
    <property type="entry name" value="P-loop containing nucleotide triphosphate hydrolases"/>
    <property type="match status" value="2"/>
</dbReference>
<comment type="similarity">
    <text evidence="2">Belongs to the ABC transporter superfamily. ABCG family. PDR (TC 3.A.1.205) subfamily.</text>
</comment>
<keyword evidence="5" id="KW-0547">Nucleotide-binding</keyword>
<feature type="transmembrane region" description="Helical" evidence="10">
    <location>
        <begin position="1186"/>
        <end position="1207"/>
    </location>
</feature>
<evidence type="ECO:0000256" key="5">
    <source>
        <dbReference type="ARBA" id="ARBA00022741"/>
    </source>
</evidence>
<evidence type="ECO:0000313" key="13">
    <source>
        <dbReference type="Proteomes" id="UP000184073"/>
    </source>
</evidence>
<dbReference type="Pfam" id="PF06422">
    <property type="entry name" value="PDR_CDR"/>
    <property type="match status" value="1"/>
</dbReference>
<keyword evidence="13" id="KW-1185">Reference proteome</keyword>
<dbReference type="GO" id="GO:0016887">
    <property type="term" value="F:ATP hydrolysis activity"/>
    <property type="evidence" value="ECO:0007669"/>
    <property type="project" value="InterPro"/>
</dbReference>
<dbReference type="PANTHER" id="PTHR19241">
    <property type="entry name" value="ATP-BINDING CASSETTE TRANSPORTER"/>
    <property type="match status" value="1"/>
</dbReference>
<dbReference type="VEuPathDB" id="FungiDB:ASPVEDRAFT_119485"/>
<dbReference type="STRING" id="1036611.A0A1L9P7N0"/>
<feature type="transmembrane region" description="Helical" evidence="10">
    <location>
        <begin position="658"/>
        <end position="680"/>
    </location>
</feature>
<evidence type="ECO:0000256" key="1">
    <source>
        <dbReference type="ARBA" id="ARBA00004141"/>
    </source>
</evidence>
<name>A0A1L9P7N0_ASPVE</name>
<feature type="region of interest" description="Disordered" evidence="9">
    <location>
        <begin position="1"/>
        <end position="80"/>
    </location>
</feature>
<dbReference type="Proteomes" id="UP000184073">
    <property type="component" value="Unassembled WGS sequence"/>
</dbReference>
<accession>A0A1L9P7N0</accession>
<dbReference type="Pfam" id="PF00005">
    <property type="entry name" value="ABC_tran"/>
    <property type="match status" value="2"/>
</dbReference>
<dbReference type="InterPro" id="IPR017871">
    <property type="entry name" value="ABC_transporter-like_CS"/>
</dbReference>
<evidence type="ECO:0000256" key="10">
    <source>
        <dbReference type="SAM" id="Phobius"/>
    </source>
</evidence>
<feature type="region of interest" description="Disordered" evidence="9">
    <location>
        <begin position="811"/>
        <end position="840"/>
    </location>
</feature>
<dbReference type="InterPro" id="IPR010929">
    <property type="entry name" value="PDR_CDR_ABC"/>
</dbReference>
<feature type="compositionally biased region" description="Low complexity" evidence="9">
    <location>
        <begin position="1"/>
        <end position="16"/>
    </location>
</feature>
<dbReference type="GO" id="GO:0016020">
    <property type="term" value="C:membrane"/>
    <property type="evidence" value="ECO:0007669"/>
    <property type="project" value="UniProtKB-SubCell"/>
</dbReference>
<dbReference type="EMBL" id="KV878125">
    <property type="protein sequence ID" value="OJI97424.1"/>
    <property type="molecule type" value="Genomic_DNA"/>
</dbReference>
<dbReference type="InterPro" id="IPR013525">
    <property type="entry name" value="ABC2_TM"/>
</dbReference>
<keyword evidence="3" id="KW-0813">Transport</keyword>
<dbReference type="OrthoDB" id="245989at2759"/>
<feature type="transmembrane region" description="Helical" evidence="10">
    <location>
        <begin position="1455"/>
        <end position="1474"/>
    </location>
</feature>
<evidence type="ECO:0000313" key="12">
    <source>
        <dbReference type="EMBL" id="OJI97424.1"/>
    </source>
</evidence>
<feature type="transmembrane region" description="Helical" evidence="10">
    <location>
        <begin position="1258"/>
        <end position="1289"/>
    </location>
</feature>
<evidence type="ECO:0000256" key="9">
    <source>
        <dbReference type="SAM" id="MobiDB-lite"/>
    </source>
</evidence>
<dbReference type="GO" id="GO:0140359">
    <property type="term" value="F:ABC-type transporter activity"/>
    <property type="evidence" value="ECO:0007669"/>
    <property type="project" value="InterPro"/>
</dbReference>
<dbReference type="SMART" id="SM00382">
    <property type="entry name" value="AAA"/>
    <property type="match status" value="2"/>
</dbReference>
<feature type="transmembrane region" description="Helical" evidence="10">
    <location>
        <begin position="1301"/>
        <end position="1325"/>
    </location>
</feature>
<dbReference type="RefSeq" id="XP_040663187.1">
    <property type="nucleotide sequence ID" value="XM_040805706.1"/>
</dbReference>
<evidence type="ECO:0000256" key="4">
    <source>
        <dbReference type="ARBA" id="ARBA00022692"/>
    </source>
</evidence>
<keyword evidence="4 10" id="KW-0812">Transmembrane</keyword>
<dbReference type="InterPro" id="IPR003439">
    <property type="entry name" value="ABC_transporter-like_ATP-bd"/>
</dbReference>
<dbReference type="InterPro" id="IPR027417">
    <property type="entry name" value="P-loop_NTPase"/>
</dbReference>
<sequence>MAQNEDLSSSSHQSSEQQDEIHEIPRAEYRSRQNSRVAQDDTTFFDEINPEGKAELTRIASNFPRRTSSASASVGAGGKGIQRMDTVDEMALDNPAFDPTTDQFDHYKWARKMMKLIDREGIPRPPSMGISFQNLNVTGSGSALQYQDTVASLFAAPLRLNELLFNRSPEKHILHDFNGLIRSGELLIVLGRPGSGCSTFLKSLCGQLHGLKLGQDSEIQYGGISQETMLKEYKGEVLYNQEVDKHFAHLTVGQTLEFAAAARTPERRLEGVSRHQFASYVTKVAMSIFGLSHTYNTKVGDDYIRGVSGGERKRVSIAEMALSGAPVAAWDNSTRGLDSASALEFAKALRVSANVAGTCHAVAIYQASQAIYDIFDKAVVLYEGREIYFGPCSDAKGYFEEMGFYCPPRQTTGDFLTSVTNPQERKAREGMENKVPRTPEEFETYWKNSPYYSDLKQDIADHSEEFPLGGEAAQTYGHAKRHKQAKHVRPKSPYVISIPMQVKLCTIRAYQRIWNDKPSTLTTVIGRIVMSLIIGSIYFGTPNASAGFQSKGASLFFAVLMNALISITEINSLYDQRPIVEKQASYAFVHPWAEAFGGIVSDIPVKFVSAVVFNIIYYFLAGLRYEPSQFFIFFLFTFLSTLAMSAVFRTLAASTKTLSQAMSMAGVMVLAIIIYTGFVIPTPQMSDVPWFSWIRWINPVFYTFEAMIANEFHGRRFECSQFVPAYPNLSGDSFICAVRGSVAGERTVSGDSYIWAQYRYTYAHEWRNLGILIGFWIFFTIVYLVATEINSATSSKAEFLVFRRGHVPPQMRNIDKDQGDAPPENTALAENPSETAQANTSVIPEQHSIFTWRNVCYDIPVKGGQRRLLDNVNGWVKPGTLTALMGVSGAGKTTLLDVLAKRVSIGVVTGDMFVDGKPLDSSFQRKTGYVQQQDLHLSTTTVREALRFSALLRQPKTVSKAEKHKYVEEVIDMLNMQDFADAIVGTPGEGLNVEQRKLLTIGVELAAKPALLIFLDEPTSGLDSQSSWSICAFLRKLADRGQAVLSTIHQPSAMLFQQFDRLLFLAKGGRTVYFGDIGKDSHTLLNYFESNGARKCGLSENPAEYILEVIGAGASGKSNQDWPVVWNESKEAREIQNEIGRIHKNRASASSEEEQDNTHREYAMPFTNQLWHVTRRVFQQYWREPVYIWAKLILAIASALFIGFTFFKPDSSQQGFQDVLFSAFMLTSIFSTLVQQIMPKFVVQRSLYEVRERPSKAYSWAAFIIANVLVEIPWQILAGVVSWACYYFPVYGASQAPHRQGLMLLFTIQFFIFTSTFATFIISALPDAETGGTIATLMFMMTLVFNGVMQPPNALPGFWIFMYRVSPLTYLISGLTATGLHGRAIVCSDEEMSVFNPPAGQTCGQYMSAYLQVAPGRLYNQEATQDCQYCSLTNADQYLAASNIFYSERWRNWGIVWAYIGFNIFGTVALYYIFRVRHWNPTSIIRGIKRGAVFVCRVFKRRSGETPKGKEADNGRLL</sequence>
<reference evidence="13" key="1">
    <citation type="journal article" date="2017" name="Genome Biol.">
        <title>Comparative genomics reveals high biological diversity and specific adaptations in the industrially and medically important fungal genus Aspergillus.</title>
        <authorList>
            <person name="de Vries R.P."/>
            <person name="Riley R."/>
            <person name="Wiebenga A."/>
            <person name="Aguilar-Osorio G."/>
            <person name="Amillis S."/>
            <person name="Uchima C.A."/>
            <person name="Anderluh G."/>
            <person name="Asadollahi M."/>
            <person name="Askin M."/>
            <person name="Barry K."/>
            <person name="Battaglia E."/>
            <person name="Bayram O."/>
            <person name="Benocci T."/>
            <person name="Braus-Stromeyer S.A."/>
            <person name="Caldana C."/>
            <person name="Canovas D."/>
            <person name="Cerqueira G.C."/>
            <person name="Chen F."/>
            <person name="Chen W."/>
            <person name="Choi C."/>
            <person name="Clum A."/>
            <person name="Dos Santos R.A."/>
            <person name="Damasio A.R."/>
            <person name="Diallinas G."/>
            <person name="Emri T."/>
            <person name="Fekete E."/>
            <person name="Flipphi M."/>
            <person name="Freyberg S."/>
            <person name="Gallo A."/>
            <person name="Gournas C."/>
            <person name="Habgood R."/>
            <person name="Hainaut M."/>
            <person name="Harispe M.L."/>
            <person name="Henrissat B."/>
            <person name="Hilden K.S."/>
            <person name="Hope R."/>
            <person name="Hossain A."/>
            <person name="Karabika E."/>
            <person name="Karaffa L."/>
            <person name="Karanyi Z."/>
            <person name="Krasevec N."/>
            <person name="Kuo A."/>
            <person name="Kusch H."/>
            <person name="LaButti K."/>
            <person name="Lagendijk E.L."/>
            <person name="Lapidus A."/>
            <person name="Levasseur A."/>
            <person name="Lindquist E."/>
            <person name="Lipzen A."/>
            <person name="Logrieco A.F."/>
            <person name="MacCabe A."/>
            <person name="Maekelae M.R."/>
            <person name="Malavazi I."/>
            <person name="Melin P."/>
            <person name="Meyer V."/>
            <person name="Mielnichuk N."/>
            <person name="Miskei M."/>
            <person name="Molnar A.P."/>
            <person name="Mule G."/>
            <person name="Ngan C.Y."/>
            <person name="Orejas M."/>
            <person name="Orosz E."/>
            <person name="Ouedraogo J.P."/>
            <person name="Overkamp K.M."/>
            <person name="Park H.-S."/>
            <person name="Perrone G."/>
            <person name="Piumi F."/>
            <person name="Punt P.J."/>
            <person name="Ram A.F."/>
            <person name="Ramon A."/>
            <person name="Rauscher S."/>
            <person name="Record E."/>
            <person name="Riano-Pachon D.M."/>
            <person name="Robert V."/>
            <person name="Roehrig J."/>
            <person name="Ruller R."/>
            <person name="Salamov A."/>
            <person name="Salih N.S."/>
            <person name="Samson R.A."/>
            <person name="Sandor E."/>
            <person name="Sanguinetti M."/>
            <person name="Schuetze T."/>
            <person name="Sepcic K."/>
            <person name="Shelest E."/>
            <person name="Sherlock G."/>
            <person name="Sophianopoulou V."/>
            <person name="Squina F.M."/>
            <person name="Sun H."/>
            <person name="Susca A."/>
            <person name="Todd R.B."/>
            <person name="Tsang A."/>
            <person name="Unkles S.E."/>
            <person name="van de Wiele N."/>
            <person name="van Rossen-Uffink D."/>
            <person name="Oliveira J.V."/>
            <person name="Vesth T.C."/>
            <person name="Visser J."/>
            <person name="Yu J.-H."/>
            <person name="Zhou M."/>
            <person name="Andersen M.R."/>
            <person name="Archer D.B."/>
            <person name="Baker S.E."/>
            <person name="Benoit I."/>
            <person name="Brakhage A.A."/>
            <person name="Braus G.H."/>
            <person name="Fischer R."/>
            <person name="Frisvad J.C."/>
            <person name="Goldman G.H."/>
            <person name="Houbraken J."/>
            <person name="Oakley B."/>
            <person name="Pocsi I."/>
            <person name="Scazzocchio C."/>
            <person name="Seiboth B."/>
            <person name="vanKuyk P.A."/>
            <person name="Wortman J."/>
            <person name="Dyer P.S."/>
            <person name="Grigoriev I.V."/>
        </authorList>
    </citation>
    <scope>NUCLEOTIDE SEQUENCE [LARGE SCALE GENOMIC DNA]</scope>
    <source>
        <strain evidence="13">CBS 583.65</strain>
    </source>
</reference>
<keyword evidence="7 10" id="KW-1133">Transmembrane helix</keyword>
<protein>
    <recommendedName>
        <fullName evidence="11">ABC transporter domain-containing protein</fullName>
    </recommendedName>
</protein>
<feature type="transmembrane region" description="Helical" evidence="10">
    <location>
        <begin position="553"/>
        <end position="574"/>
    </location>
</feature>
<feature type="transmembrane region" description="Helical" evidence="10">
    <location>
        <begin position="1219"/>
        <end position="1238"/>
    </location>
</feature>
<feature type="domain" description="ABC transporter" evidence="11">
    <location>
        <begin position="850"/>
        <end position="1093"/>
    </location>
</feature>
<dbReference type="InterPro" id="IPR034001">
    <property type="entry name" value="ABCG_PDR_1"/>
</dbReference>
<dbReference type="CDD" id="cd03232">
    <property type="entry name" value="ABCG_PDR_domain2"/>
    <property type="match status" value="1"/>
</dbReference>
<feature type="transmembrane region" description="Helical" evidence="10">
    <location>
        <begin position="521"/>
        <end position="541"/>
    </location>
</feature>
<organism evidence="12 13">
    <name type="scientific">Aspergillus versicolor CBS 583.65</name>
    <dbReference type="NCBI Taxonomy" id="1036611"/>
    <lineage>
        <taxon>Eukaryota</taxon>
        <taxon>Fungi</taxon>
        <taxon>Dikarya</taxon>
        <taxon>Ascomycota</taxon>
        <taxon>Pezizomycotina</taxon>
        <taxon>Eurotiomycetes</taxon>
        <taxon>Eurotiomycetidae</taxon>
        <taxon>Eurotiales</taxon>
        <taxon>Aspergillaceae</taxon>
        <taxon>Aspergillus</taxon>
        <taxon>Aspergillus subgen. Nidulantes</taxon>
    </lineage>
</organism>
<keyword evidence="8 10" id="KW-0472">Membrane</keyword>
<keyword evidence="6" id="KW-0067">ATP-binding</keyword>